<evidence type="ECO:0000313" key="2">
    <source>
        <dbReference type="Proteomes" id="UP001239213"/>
    </source>
</evidence>
<sequence length="116" mass="12193">MQFSTVTAMMTFILATATGYAIPILFCPFKFVANRPSISVTAKHHTQLHCITASGSGQFIFAFPNDAVTNKVCPGFCSDCTLGDSDGHRVCNSPSKQMDGDGFSNACIAAGAMGSE</sequence>
<keyword evidence="2" id="KW-1185">Reference proteome</keyword>
<proteinExistence type="predicted"/>
<name>A0AAI9UE70_9PEZI</name>
<dbReference type="AlphaFoldDB" id="A0AAI9UE70"/>
<dbReference type="EMBL" id="MPDP01000284">
    <property type="protein sequence ID" value="KAK1456702.1"/>
    <property type="molecule type" value="Genomic_DNA"/>
</dbReference>
<dbReference type="Proteomes" id="UP001239213">
    <property type="component" value="Unassembled WGS sequence"/>
</dbReference>
<reference evidence="1" key="1">
    <citation type="submission" date="2016-11" db="EMBL/GenBank/DDBJ databases">
        <title>The genome sequence of Colletotrichum cuscutae.</title>
        <authorList>
            <person name="Baroncelli R."/>
        </authorList>
    </citation>
    <scope>NUCLEOTIDE SEQUENCE</scope>
    <source>
        <strain evidence="1">IMI 304802</strain>
    </source>
</reference>
<comment type="caution">
    <text evidence="1">The sequence shown here is derived from an EMBL/GenBank/DDBJ whole genome shotgun (WGS) entry which is preliminary data.</text>
</comment>
<organism evidence="1 2">
    <name type="scientific">Colletotrichum cuscutae</name>
    <dbReference type="NCBI Taxonomy" id="1209917"/>
    <lineage>
        <taxon>Eukaryota</taxon>
        <taxon>Fungi</taxon>
        <taxon>Dikarya</taxon>
        <taxon>Ascomycota</taxon>
        <taxon>Pezizomycotina</taxon>
        <taxon>Sordariomycetes</taxon>
        <taxon>Hypocreomycetidae</taxon>
        <taxon>Glomerellales</taxon>
        <taxon>Glomerellaceae</taxon>
        <taxon>Colletotrichum</taxon>
        <taxon>Colletotrichum acutatum species complex</taxon>
    </lineage>
</organism>
<protein>
    <submittedName>
        <fullName evidence="1">Uncharacterized protein</fullName>
    </submittedName>
</protein>
<accession>A0AAI9UE70</accession>
<evidence type="ECO:0000313" key="1">
    <source>
        <dbReference type="EMBL" id="KAK1456702.1"/>
    </source>
</evidence>
<gene>
    <name evidence="1" type="ORF">CCUS01_09866</name>
</gene>